<dbReference type="AlphaFoldDB" id="A0A251TJZ4"/>
<evidence type="ECO:0000313" key="2">
    <source>
        <dbReference type="Proteomes" id="UP000215914"/>
    </source>
</evidence>
<dbReference type="InParanoid" id="A0A251TJZ4"/>
<dbReference type="Proteomes" id="UP000215914">
    <property type="component" value="Chromosome 10"/>
</dbReference>
<evidence type="ECO:0000313" key="1">
    <source>
        <dbReference type="EMBL" id="OTG10321.1"/>
    </source>
</evidence>
<accession>A0A251TJZ4</accession>
<sequence>MMMVSGMKVIPKITLTAGSACDQVQMLQQVCLLSFTILSFWNSLQTIYLPHNICIKVAFHT</sequence>
<keyword evidence="2" id="KW-1185">Reference proteome</keyword>
<organism evidence="1 2">
    <name type="scientific">Helianthus annuus</name>
    <name type="common">Common sunflower</name>
    <dbReference type="NCBI Taxonomy" id="4232"/>
    <lineage>
        <taxon>Eukaryota</taxon>
        <taxon>Viridiplantae</taxon>
        <taxon>Streptophyta</taxon>
        <taxon>Embryophyta</taxon>
        <taxon>Tracheophyta</taxon>
        <taxon>Spermatophyta</taxon>
        <taxon>Magnoliopsida</taxon>
        <taxon>eudicotyledons</taxon>
        <taxon>Gunneridae</taxon>
        <taxon>Pentapetalae</taxon>
        <taxon>asterids</taxon>
        <taxon>campanulids</taxon>
        <taxon>Asterales</taxon>
        <taxon>Asteraceae</taxon>
        <taxon>Asteroideae</taxon>
        <taxon>Heliantheae alliance</taxon>
        <taxon>Heliantheae</taxon>
        <taxon>Helianthus</taxon>
    </lineage>
</organism>
<gene>
    <name evidence="1" type="ORF">HannXRQ_Chr10g0286311</name>
</gene>
<reference evidence="2" key="1">
    <citation type="journal article" date="2017" name="Nature">
        <title>The sunflower genome provides insights into oil metabolism, flowering and Asterid evolution.</title>
        <authorList>
            <person name="Badouin H."/>
            <person name="Gouzy J."/>
            <person name="Grassa C.J."/>
            <person name="Murat F."/>
            <person name="Staton S.E."/>
            <person name="Cottret L."/>
            <person name="Lelandais-Briere C."/>
            <person name="Owens G.L."/>
            <person name="Carrere S."/>
            <person name="Mayjonade B."/>
            <person name="Legrand L."/>
            <person name="Gill N."/>
            <person name="Kane N.C."/>
            <person name="Bowers J.E."/>
            <person name="Hubner S."/>
            <person name="Bellec A."/>
            <person name="Berard A."/>
            <person name="Berges H."/>
            <person name="Blanchet N."/>
            <person name="Boniface M.C."/>
            <person name="Brunel D."/>
            <person name="Catrice O."/>
            <person name="Chaidir N."/>
            <person name="Claudel C."/>
            <person name="Donnadieu C."/>
            <person name="Faraut T."/>
            <person name="Fievet G."/>
            <person name="Helmstetter N."/>
            <person name="King M."/>
            <person name="Knapp S.J."/>
            <person name="Lai Z."/>
            <person name="Le Paslier M.C."/>
            <person name="Lippi Y."/>
            <person name="Lorenzon L."/>
            <person name="Mandel J.R."/>
            <person name="Marage G."/>
            <person name="Marchand G."/>
            <person name="Marquand E."/>
            <person name="Bret-Mestries E."/>
            <person name="Morien E."/>
            <person name="Nambeesan S."/>
            <person name="Nguyen T."/>
            <person name="Pegot-Espagnet P."/>
            <person name="Pouilly N."/>
            <person name="Raftis F."/>
            <person name="Sallet E."/>
            <person name="Schiex T."/>
            <person name="Thomas J."/>
            <person name="Vandecasteele C."/>
            <person name="Vares D."/>
            <person name="Vear F."/>
            <person name="Vautrin S."/>
            <person name="Crespi M."/>
            <person name="Mangin B."/>
            <person name="Burke J.M."/>
            <person name="Salse J."/>
            <person name="Munos S."/>
            <person name="Vincourt P."/>
            <person name="Rieseberg L.H."/>
            <person name="Langlade N.B."/>
        </authorList>
    </citation>
    <scope>NUCLEOTIDE SEQUENCE [LARGE SCALE GENOMIC DNA]</scope>
    <source>
        <strain evidence="2">cv. SF193</strain>
    </source>
</reference>
<dbReference type="EMBL" id="CM007899">
    <property type="protein sequence ID" value="OTG10321.1"/>
    <property type="molecule type" value="Genomic_DNA"/>
</dbReference>
<proteinExistence type="predicted"/>
<name>A0A251TJZ4_HELAN</name>
<protein>
    <submittedName>
        <fullName evidence="1">Uncharacterized protein</fullName>
    </submittedName>
</protein>